<dbReference type="EMBL" id="BSTJ01000007">
    <property type="protein sequence ID" value="GLY77395.1"/>
    <property type="molecule type" value="Genomic_DNA"/>
</dbReference>
<protein>
    <submittedName>
        <fullName evidence="2">Uncharacterized protein</fullName>
    </submittedName>
</protein>
<evidence type="ECO:0000313" key="3">
    <source>
        <dbReference type="Proteomes" id="UP001165135"/>
    </source>
</evidence>
<name>A0A9W6RP61_9ACTN</name>
<accession>A0A9W6RP61</accession>
<reference evidence="2" key="1">
    <citation type="submission" date="2023-03" db="EMBL/GenBank/DDBJ databases">
        <title>Actinoallomurus iriomotensis NBRC 103681.</title>
        <authorList>
            <person name="Ichikawa N."/>
            <person name="Sato H."/>
            <person name="Tonouchi N."/>
        </authorList>
    </citation>
    <scope>NUCLEOTIDE SEQUENCE</scope>
    <source>
        <strain evidence="2">NBRC 103681</strain>
    </source>
</reference>
<feature type="compositionally biased region" description="Basic and acidic residues" evidence="1">
    <location>
        <begin position="84"/>
        <end position="102"/>
    </location>
</feature>
<evidence type="ECO:0000256" key="1">
    <source>
        <dbReference type="SAM" id="MobiDB-lite"/>
    </source>
</evidence>
<dbReference type="AlphaFoldDB" id="A0A9W6RP61"/>
<dbReference type="Proteomes" id="UP001165135">
    <property type="component" value="Unassembled WGS sequence"/>
</dbReference>
<gene>
    <name evidence="2" type="ORF">Airi01_056620</name>
</gene>
<evidence type="ECO:0000313" key="2">
    <source>
        <dbReference type="EMBL" id="GLY77395.1"/>
    </source>
</evidence>
<sequence length="113" mass="11880">MRRWFLCGGGSCAAVVPVRRWFLCGGGCCAAVVPARRQSPPASGGSAHFHCQALEPPAKDQRAAGDNSRGDPGSHGAPPRRCRREGAVPPEREGGVPPEREGAVPLSVRARFP</sequence>
<feature type="region of interest" description="Disordered" evidence="1">
    <location>
        <begin position="37"/>
        <end position="113"/>
    </location>
</feature>
<comment type="caution">
    <text evidence="2">The sequence shown here is derived from an EMBL/GenBank/DDBJ whole genome shotgun (WGS) entry which is preliminary data.</text>
</comment>
<organism evidence="2 3">
    <name type="scientific">Actinoallomurus iriomotensis</name>
    <dbReference type="NCBI Taxonomy" id="478107"/>
    <lineage>
        <taxon>Bacteria</taxon>
        <taxon>Bacillati</taxon>
        <taxon>Actinomycetota</taxon>
        <taxon>Actinomycetes</taxon>
        <taxon>Streptosporangiales</taxon>
        <taxon>Thermomonosporaceae</taxon>
        <taxon>Actinoallomurus</taxon>
    </lineage>
</organism>
<proteinExistence type="predicted"/>